<organism evidence="7 8">
    <name type="scientific">Candidatus Doriopsillibacter californiensis</name>
    <dbReference type="NCBI Taxonomy" id="2970740"/>
    <lineage>
        <taxon>Bacteria</taxon>
        <taxon>Pseudomonadati</taxon>
        <taxon>Pseudomonadota</taxon>
        <taxon>Gammaproteobacteria</taxon>
        <taxon>Candidatus Tethybacterales</taxon>
        <taxon>Candidatus Persebacteraceae</taxon>
        <taxon>Candidatus Doriopsillibacter</taxon>
    </lineage>
</organism>
<dbReference type="Pfam" id="PF01799">
    <property type="entry name" value="Fer2_2"/>
    <property type="match status" value="1"/>
</dbReference>
<comment type="caution">
    <text evidence="7">The sequence shown here is derived from an EMBL/GenBank/DDBJ whole genome shotgun (WGS) entry which is preliminary data.</text>
</comment>
<evidence type="ECO:0000313" key="8">
    <source>
        <dbReference type="Proteomes" id="UP001168167"/>
    </source>
</evidence>
<dbReference type="SUPFAM" id="SSF47741">
    <property type="entry name" value="CO dehydrogenase ISP C-domain like"/>
    <property type="match status" value="1"/>
</dbReference>
<keyword evidence="4" id="KW-0408">Iron</keyword>
<dbReference type="SUPFAM" id="SSF54292">
    <property type="entry name" value="2Fe-2S ferredoxin-like"/>
    <property type="match status" value="1"/>
</dbReference>
<dbReference type="Pfam" id="PF00111">
    <property type="entry name" value="Fer2"/>
    <property type="match status" value="1"/>
</dbReference>
<dbReference type="EMBL" id="JANQAO010000003">
    <property type="protein sequence ID" value="MDM5147727.1"/>
    <property type="molecule type" value="Genomic_DNA"/>
</dbReference>
<evidence type="ECO:0000256" key="4">
    <source>
        <dbReference type="ARBA" id="ARBA00023004"/>
    </source>
</evidence>
<evidence type="ECO:0000256" key="1">
    <source>
        <dbReference type="ARBA" id="ARBA00022714"/>
    </source>
</evidence>
<protein>
    <submittedName>
        <fullName evidence="7">(2Fe-2S)-binding protein</fullName>
    </submittedName>
</protein>
<evidence type="ECO:0000259" key="6">
    <source>
        <dbReference type="PROSITE" id="PS51085"/>
    </source>
</evidence>
<accession>A0ABT7QM38</accession>
<dbReference type="PANTHER" id="PTHR44379:SF5">
    <property type="entry name" value="OXIDOREDUCTASE WITH IRON-SULFUR SUBUNIT"/>
    <property type="match status" value="1"/>
</dbReference>
<evidence type="ECO:0000256" key="2">
    <source>
        <dbReference type="ARBA" id="ARBA00022723"/>
    </source>
</evidence>
<dbReference type="InterPro" id="IPR036884">
    <property type="entry name" value="2Fe-2S-bd_dom_sf"/>
</dbReference>
<reference evidence="7" key="1">
    <citation type="submission" date="2022-08" db="EMBL/GenBank/DDBJ databases">
        <authorList>
            <person name="Dzunkova M."/>
            <person name="La Clair J."/>
            <person name="Tyml T."/>
            <person name="Doud D."/>
            <person name="Schulz F."/>
            <person name="Piquer S."/>
            <person name="Porcel Sanchis D."/>
            <person name="Osborn A."/>
            <person name="Robinson D."/>
            <person name="Louie K.B."/>
            <person name="Bowen B.P."/>
            <person name="Bowers R."/>
            <person name="Lee J."/>
            <person name="Arnau Llombart V."/>
            <person name="Diaz Villanueva W."/>
            <person name="Gosliner T."/>
            <person name="Northen T."/>
            <person name="Cheng J.-F."/>
            <person name="Burkart M.D."/>
            <person name="Woyke T."/>
        </authorList>
    </citation>
    <scope>NUCLEOTIDE SEQUENCE</scope>
    <source>
        <strain evidence="7">Df01</strain>
    </source>
</reference>
<dbReference type="CDD" id="cd00207">
    <property type="entry name" value="fer2"/>
    <property type="match status" value="1"/>
</dbReference>
<name>A0ABT7QM38_9GAMM</name>
<evidence type="ECO:0000256" key="3">
    <source>
        <dbReference type="ARBA" id="ARBA00023002"/>
    </source>
</evidence>
<feature type="domain" description="2Fe-2S ferredoxin-type" evidence="6">
    <location>
        <begin position="3"/>
        <end position="79"/>
    </location>
</feature>
<dbReference type="Gene3D" id="3.10.20.30">
    <property type="match status" value="1"/>
</dbReference>
<evidence type="ECO:0000313" key="7">
    <source>
        <dbReference type="EMBL" id="MDM5147727.1"/>
    </source>
</evidence>
<sequence length="156" mass="16541">MAISVSLAVNGKQVEGEVSPNTLLVEYLREHARLTGTHIGCDTSQCGACVVHVNGQSIKSCTMLAVQANGTVITTIEGLADGDTLHAVQAAFKECHGLQCGFCTAGMVMSTADLLNKNPNPSDEEIRNWLEGNICRCTGYQNIVKAVRHAAAQLRG</sequence>
<dbReference type="PROSITE" id="PS51085">
    <property type="entry name" value="2FE2S_FER_2"/>
    <property type="match status" value="1"/>
</dbReference>
<proteinExistence type="predicted"/>
<dbReference type="InterPro" id="IPR001041">
    <property type="entry name" value="2Fe-2S_ferredoxin-type"/>
</dbReference>
<dbReference type="Gene3D" id="1.10.150.120">
    <property type="entry name" value="[2Fe-2S]-binding domain"/>
    <property type="match status" value="1"/>
</dbReference>
<keyword evidence="5" id="KW-0411">Iron-sulfur</keyword>
<dbReference type="InterPro" id="IPR012675">
    <property type="entry name" value="Beta-grasp_dom_sf"/>
</dbReference>
<keyword evidence="8" id="KW-1185">Reference proteome</keyword>
<reference evidence="7" key="2">
    <citation type="journal article" date="2023" name="Microbiome">
        <title>Synthase-selected sorting approach identifies a beta-lactone synthase in a nudibranch symbiotic bacterium.</title>
        <authorList>
            <person name="Dzunkova M."/>
            <person name="La Clair J.J."/>
            <person name="Tyml T."/>
            <person name="Doud D."/>
            <person name="Schulz F."/>
            <person name="Piquer-Esteban S."/>
            <person name="Porcel Sanchis D."/>
            <person name="Osborn A."/>
            <person name="Robinson D."/>
            <person name="Louie K.B."/>
            <person name="Bowen B.P."/>
            <person name="Bowers R.M."/>
            <person name="Lee J."/>
            <person name="Arnau V."/>
            <person name="Diaz-Villanueva W."/>
            <person name="Stepanauskas R."/>
            <person name="Gosliner T."/>
            <person name="Date S.V."/>
            <person name="Northen T.R."/>
            <person name="Cheng J.F."/>
            <person name="Burkart M.D."/>
            <person name="Woyke T."/>
        </authorList>
    </citation>
    <scope>NUCLEOTIDE SEQUENCE</scope>
    <source>
        <strain evidence="7">Df01</strain>
    </source>
</reference>
<gene>
    <name evidence="7" type="ORF">NQX30_05015</name>
</gene>
<keyword evidence="3" id="KW-0560">Oxidoreductase</keyword>
<dbReference type="InterPro" id="IPR051452">
    <property type="entry name" value="Diverse_Oxidoreductases"/>
</dbReference>
<dbReference type="InterPro" id="IPR036010">
    <property type="entry name" value="2Fe-2S_ferredoxin-like_sf"/>
</dbReference>
<dbReference type="Proteomes" id="UP001168167">
    <property type="component" value="Unassembled WGS sequence"/>
</dbReference>
<keyword evidence="2" id="KW-0479">Metal-binding</keyword>
<evidence type="ECO:0000256" key="5">
    <source>
        <dbReference type="ARBA" id="ARBA00023014"/>
    </source>
</evidence>
<dbReference type="InterPro" id="IPR002888">
    <property type="entry name" value="2Fe-2S-bd"/>
</dbReference>
<keyword evidence="1" id="KW-0001">2Fe-2S</keyword>
<dbReference type="PANTHER" id="PTHR44379">
    <property type="entry name" value="OXIDOREDUCTASE WITH IRON-SULFUR SUBUNIT"/>
    <property type="match status" value="1"/>
</dbReference>